<accession>A0AA97AKX4</accession>
<evidence type="ECO:0000313" key="2">
    <source>
        <dbReference type="EMBL" id="WNZ24032.1"/>
    </source>
</evidence>
<gene>
    <name evidence="2" type="ORF">HJG54_14975</name>
</gene>
<evidence type="ECO:0000256" key="1">
    <source>
        <dbReference type="SAM" id="MobiDB-lite"/>
    </source>
</evidence>
<protein>
    <submittedName>
        <fullName evidence="2">Uncharacterized protein</fullName>
    </submittedName>
</protein>
<dbReference type="RefSeq" id="WP_316429606.1">
    <property type="nucleotide sequence ID" value="NZ_CP053586.1"/>
</dbReference>
<feature type="compositionally biased region" description="Low complexity" evidence="1">
    <location>
        <begin position="44"/>
        <end position="55"/>
    </location>
</feature>
<dbReference type="PROSITE" id="PS51257">
    <property type="entry name" value="PROKAR_LIPOPROTEIN"/>
    <property type="match status" value="1"/>
</dbReference>
<organism evidence="2">
    <name type="scientific">Leptolyngbya sp. NK1-12</name>
    <dbReference type="NCBI Taxonomy" id="2547451"/>
    <lineage>
        <taxon>Bacteria</taxon>
        <taxon>Bacillati</taxon>
        <taxon>Cyanobacteriota</taxon>
        <taxon>Cyanophyceae</taxon>
        <taxon>Leptolyngbyales</taxon>
        <taxon>Leptolyngbyaceae</taxon>
        <taxon>Leptolyngbya group</taxon>
        <taxon>Leptolyngbya</taxon>
    </lineage>
</organism>
<feature type="region of interest" description="Disordered" evidence="1">
    <location>
        <begin position="25"/>
        <end position="62"/>
    </location>
</feature>
<sequence>MKFKPLVFGLPLFAGLTLIVSGCETPETEVETPSGETEIQQPADTPVDSPAVSPSPATPTAP</sequence>
<dbReference type="EMBL" id="CP053586">
    <property type="protein sequence ID" value="WNZ24032.1"/>
    <property type="molecule type" value="Genomic_DNA"/>
</dbReference>
<proteinExistence type="predicted"/>
<dbReference type="AlphaFoldDB" id="A0AA97AKX4"/>
<name>A0AA97AKX4_9CYAN</name>
<feature type="compositionally biased region" description="Polar residues" evidence="1">
    <location>
        <begin position="34"/>
        <end position="43"/>
    </location>
</feature>
<reference evidence="2" key="1">
    <citation type="submission" date="2020-05" db="EMBL/GenBank/DDBJ databases">
        <authorList>
            <person name="Zhu T."/>
            <person name="Keshari N."/>
            <person name="Lu X."/>
        </authorList>
    </citation>
    <scope>NUCLEOTIDE SEQUENCE</scope>
    <source>
        <strain evidence="2">NK1-12</strain>
    </source>
</reference>